<dbReference type="AlphaFoldDB" id="D6TCD8"/>
<organism evidence="1 2">
    <name type="scientific">Ktedonobacter racemifer DSM 44963</name>
    <dbReference type="NCBI Taxonomy" id="485913"/>
    <lineage>
        <taxon>Bacteria</taxon>
        <taxon>Bacillati</taxon>
        <taxon>Chloroflexota</taxon>
        <taxon>Ktedonobacteria</taxon>
        <taxon>Ktedonobacterales</taxon>
        <taxon>Ktedonobacteraceae</taxon>
        <taxon>Ktedonobacter</taxon>
    </lineage>
</organism>
<reference evidence="1 2" key="1">
    <citation type="journal article" date="2011" name="Stand. Genomic Sci.">
        <title>Non-contiguous finished genome sequence and contextual data of the filamentous soil bacterium Ktedonobacter racemifer type strain (SOSP1-21).</title>
        <authorList>
            <person name="Chang Y.J."/>
            <person name="Land M."/>
            <person name="Hauser L."/>
            <person name="Chertkov O."/>
            <person name="Del Rio T.G."/>
            <person name="Nolan M."/>
            <person name="Copeland A."/>
            <person name="Tice H."/>
            <person name="Cheng J.F."/>
            <person name="Lucas S."/>
            <person name="Han C."/>
            <person name="Goodwin L."/>
            <person name="Pitluck S."/>
            <person name="Ivanova N."/>
            <person name="Ovchinikova G."/>
            <person name="Pati A."/>
            <person name="Chen A."/>
            <person name="Palaniappan K."/>
            <person name="Mavromatis K."/>
            <person name="Liolios K."/>
            <person name="Brettin T."/>
            <person name="Fiebig A."/>
            <person name="Rohde M."/>
            <person name="Abt B."/>
            <person name="Goker M."/>
            <person name="Detter J.C."/>
            <person name="Woyke T."/>
            <person name="Bristow J."/>
            <person name="Eisen J.A."/>
            <person name="Markowitz V."/>
            <person name="Hugenholtz P."/>
            <person name="Kyrpides N.C."/>
            <person name="Klenk H.P."/>
            <person name="Lapidus A."/>
        </authorList>
    </citation>
    <scope>NUCLEOTIDE SEQUENCE [LARGE SCALE GENOMIC DNA]</scope>
    <source>
        <strain evidence="2">DSM 44963</strain>
    </source>
</reference>
<comment type="caution">
    <text evidence="1">The sequence shown here is derived from an EMBL/GenBank/DDBJ whole genome shotgun (WGS) entry which is preliminary data.</text>
</comment>
<evidence type="ECO:0000313" key="2">
    <source>
        <dbReference type="Proteomes" id="UP000004508"/>
    </source>
</evidence>
<name>D6TCD8_KTERA</name>
<gene>
    <name evidence="1" type="ORF">Krac_11544</name>
</gene>
<proteinExistence type="predicted"/>
<dbReference type="Proteomes" id="UP000004508">
    <property type="component" value="Unassembled WGS sequence"/>
</dbReference>
<sequence>MKPLKKTSYRSMIPDVLTFWLVAASGYNKRQATMMTFTYARDEKEARKIYKDWLALFPDRPIHTLKPYPNGFNCGYRNWQPGSITKAENEKT</sequence>
<accession>D6TCD8</accession>
<keyword evidence="2" id="KW-1185">Reference proteome</keyword>
<protein>
    <submittedName>
        <fullName evidence="1">Uncharacterized protein</fullName>
    </submittedName>
</protein>
<evidence type="ECO:0000313" key="1">
    <source>
        <dbReference type="EMBL" id="EFH89955.1"/>
    </source>
</evidence>
<dbReference type="EMBL" id="ADVG01000001">
    <property type="protein sequence ID" value="EFH89955.1"/>
    <property type="molecule type" value="Genomic_DNA"/>
</dbReference>
<dbReference type="InParanoid" id="D6TCD8"/>